<protein>
    <submittedName>
        <fullName evidence="1">Uncharacterized protein</fullName>
    </submittedName>
</protein>
<name>A0A1R3R6T8_ASPC5</name>
<sequence>MDRDRARKFKVESEVKRLHFRASRTWKSSARVEILWLFRRAQRWDVYSKVIL</sequence>
<dbReference type="EMBL" id="KV907573">
    <property type="protein sequence ID" value="OOF90179.1"/>
    <property type="molecule type" value="Genomic_DNA"/>
</dbReference>
<evidence type="ECO:0000313" key="2">
    <source>
        <dbReference type="Proteomes" id="UP000188318"/>
    </source>
</evidence>
<dbReference type="AlphaFoldDB" id="A0A1R3R6T8"/>
<dbReference type="Proteomes" id="UP000188318">
    <property type="component" value="Unassembled WGS sequence"/>
</dbReference>
<accession>A0A1R3R6T8</accession>
<evidence type="ECO:0000313" key="1">
    <source>
        <dbReference type="EMBL" id="OOF90179.1"/>
    </source>
</evidence>
<gene>
    <name evidence="1" type="ORF">ASPCADRAFT_212176</name>
</gene>
<reference evidence="2" key="1">
    <citation type="journal article" date="2017" name="Genome Biol.">
        <title>Comparative genomics reveals high biological diversity and specific adaptations in the industrially and medically important fungal genus Aspergillus.</title>
        <authorList>
            <person name="de Vries R.P."/>
            <person name="Riley R."/>
            <person name="Wiebenga A."/>
            <person name="Aguilar-Osorio G."/>
            <person name="Amillis S."/>
            <person name="Uchima C.A."/>
            <person name="Anderluh G."/>
            <person name="Asadollahi M."/>
            <person name="Askin M."/>
            <person name="Barry K."/>
            <person name="Battaglia E."/>
            <person name="Bayram O."/>
            <person name="Benocci T."/>
            <person name="Braus-Stromeyer S.A."/>
            <person name="Caldana C."/>
            <person name="Canovas D."/>
            <person name="Cerqueira G.C."/>
            <person name="Chen F."/>
            <person name="Chen W."/>
            <person name="Choi C."/>
            <person name="Clum A."/>
            <person name="Dos Santos R.A."/>
            <person name="Damasio A.R."/>
            <person name="Diallinas G."/>
            <person name="Emri T."/>
            <person name="Fekete E."/>
            <person name="Flipphi M."/>
            <person name="Freyberg S."/>
            <person name="Gallo A."/>
            <person name="Gournas C."/>
            <person name="Habgood R."/>
            <person name="Hainaut M."/>
            <person name="Harispe M.L."/>
            <person name="Henrissat B."/>
            <person name="Hilden K.S."/>
            <person name="Hope R."/>
            <person name="Hossain A."/>
            <person name="Karabika E."/>
            <person name="Karaffa L."/>
            <person name="Karanyi Z."/>
            <person name="Krasevec N."/>
            <person name="Kuo A."/>
            <person name="Kusch H."/>
            <person name="LaButti K."/>
            <person name="Lagendijk E.L."/>
            <person name="Lapidus A."/>
            <person name="Levasseur A."/>
            <person name="Lindquist E."/>
            <person name="Lipzen A."/>
            <person name="Logrieco A.F."/>
            <person name="MacCabe A."/>
            <person name="Maekelae M.R."/>
            <person name="Malavazi I."/>
            <person name="Melin P."/>
            <person name="Meyer V."/>
            <person name="Mielnichuk N."/>
            <person name="Miskei M."/>
            <person name="Molnar A.P."/>
            <person name="Mule G."/>
            <person name="Ngan C.Y."/>
            <person name="Orejas M."/>
            <person name="Orosz E."/>
            <person name="Ouedraogo J.P."/>
            <person name="Overkamp K.M."/>
            <person name="Park H.-S."/>
            <person name="Perrone G."/>
            <person name="Piumi F."/>
            <person name="Punt P.J."/>
            <person name="Ram A.F."/>
            <person name="Ramon A."/>
            <person name="Rauscher S."/>
            <person name="Record E."/>
            <person name="Riano-Pachon D.M."/>
            <person name="Robert V."/>
            <person name="Roehrig J."/>
            <person name="Ruller R."/>
            <person name="Salamov A."/>
            <person name="Salih N.S."/>
            <person name="Samson R.A."/>
            <person name="Sandor E."/>
            <person name="Sanguinetti M."/>
            <person name="Schuetze T."/>
            <person name="Sepcic K."/>
            <person name="Shelest E."/>
            <person name="Sherlock G."/>
            <person name="Sophianopoulou V."/>
            <person name="Squina F.M."/>
            <person name="Sun H."/>
            <person name="Susca A."/>
            <person name="Todd R.B."/>
            <person name="Tsang A."/>
            <person name="Unkles S.E."/>
            <person name="van de Wiele N."/>
            <person name="van Rossen-Uffink D."/>
            <person name="Oliveira J.V."/>
            <person name="Vesth T.C."/>
            <person name="Visser J."/>
            <person name="Yu J.-H."/>
            <person name="Zhou M."/>
            <person name="Andersen M.R."/>
            <person name="Archer D.B."/>
            <person name="Baker S.E."/>
            <person name="Benoit I."/>
            <person name="Brakhage A.A."/>
            <person name="Braus G.H."/>
            <person name="Fischer R."/>
            <person name="Frisvad J.C."/>
            <person name="Goldman G.H."/>
            <person name="Houbraken J."/>
            <person name="Oakley B."/>
            <person name="Pocsi I."/>
            <person name="Scazzocchio C."/>
            <person name="Seiboth B."/>
            <person name="vanKuyk P.A."/>
            <person name="Wortman J."/>
            <person name="Dyer P.S."/>
            <person name="Grigoriev I.V."/>
        </authorList>
    </citation>
    <scope>NUCLEOTIDE SEQUENCE [LARGE SCALE GENOMIC DNA]</scope>
    <source>
        <strain evidence="2">ITEM 5010</strain>
    </source>
</reference>
<keyword evidence="2" id="KW-1185">Reference proteome</keyword>
<proteinExistence type="predicted"/>
<organism evidence="1 2">
    <name type="scientific">Aspergillus carbonarius (strain ITEM 5010)</name>
    <dbReference type="NCBI Taxonomy" id="602072"/>
    <lineage>
        <taxon>Eukaryota</taxon>
        <taxon>Fungi</taxon>
        <taxon>Dikarya</taxon>
        <taxon>Ascomycota</taxon>
        <taxon>Pezizomycotina</taxon>
        <taxon>Eurotiomycetes</taxon>
        <taxon>Eurotiomycetidae</taxon>
        <taxon>Eurotiales</taxon>
        <taxon>Aspergillaceae</taxon>
        <taxon>Aspergillus</taxon>
        <taxon>Aspergillus subgen. Circumdati</taxon>
    </lineage>
</organism>
<dbReference type="VEuPathDB" id="FungiDB:ASPCADRAFT_212176"/>